<dbReference type="Pfam" id="PF02002">
    <property type="entry name" value="TFIIE_alpha"/>
    <property type="match status" value="1"/>
</dbReference>
<evidence type="ECO:0000313" key="6">
    <source>
        <dbReference type="EMBL" id="SSD62006.1"/>
    </source>
</evidence>
<evidence type="ECO:0000256" key="1">
    <source>
        <dbReference type="ARBA" id="ARBA00008947"/>
    </source>
</evidence>
<dbReference type="EMBL" id="UFAJ01001057">
    <property type="protein sequence ID" value="SSD62006.1"/>
    <property type="molecule type" value="Genomic_DNA"/>
</dbReference>
<evidence type="ECO:0000256" key="3">
    <source>
        <dbReference type="ARBA" id="ARBA00023163"/>
    </source>
</evidence>
<sequence length="486" mass="55096">MNIDNRDIDDIVKHLLQFVLRGFYSIQFVLLIDAILFHSVLCEEDLAHLLGIKRPEVRALCTKLIEDRMLSSYSQPEYQQGSRSVRRYYYFIKFPEAVDAIKWKVHRIVSALKEDLEKNSHPQGYVCPVCLTKYSQIEAVALLNYDRTQFLCSLCEEPLIEDDSGKKTKEKQIKLTRLMAQVEPIINYLKKIDDVRIEENSFDLSLTKLIPPQNNSVAAYTVNPKHRRRQEMAIALAGGTPIQPVPGSAAAMLAASQGSNVISTSVNGVLSNASSRRAGIKSQATLHVNITTASDEQAQRELQERKAEEKRIQNALPTWHEQSTIGETLGLFGAEDEDDVDRLKRLNGNAATYGNYDGYNNGGNNNDASYSREEIEQREAEKALAEYYANLAKKRQQEDEDEDDDINDEDMDEEVDSDEVEDADGFEDVENNNNEGDETKKLKNKESTDDNTDGTKDQNLTKENSLKKEEQESEEDEEMDGEFEDV</sequence>
<keyword evidence="6" id="KW-0396">Initiation factor</keyword>
<keyword evidence="2" id="KW-0805">Transcription regulation</keyword>
<dbReference type="GO" id="GO:0005673">
    <property type="term" value="C:transcription factor TFIIE complex"/>
    <property type="evidence" value="ECO:0007669"/>
    <property type="project" value="TreeGrafter"/>
</dbReference>
<keyword evidence="7" id="KW-1185">Reference proteome</keyword>
<dbReference type="VEuPathDB" id="FungiDB:SCODWIG_03768"/>
<evidence type="ECO:0000313" key="7">
    <source>
        <dbReference type="Proteomes" id="UP000262825"/>
    </source>
</evidence>
<dbReference type="SMART" id="SM00531">
    <property type="entry name" value="TFIIE"/>
    <property type="match status" value="1"/>
</dbReference>
<dbReference type="InterPro" id="IPR017919">
    <property type="entry name" value="TFIIE/TFIIEa_HTH"/>
</dbReference>
<dbReference type="OrthoDB" id="361102at2759"/>
<name>A0A376BBK8_9ASCO</name>
<feature type="compositionally biased region" description="Basic and acidic residues" evidence="4">
    <location>
        <begin position="437"/>
        <end position="470"/>
    </location>
</feature>
<feature type="compositionally biased region" description="Low complexity" evidence="4">
    <location>
        <begin position="351"/>
        <end position="368"/>
    </location>
</feature>
<accession>A0A376BBK8</accession>
<dbReference type="InterPro" id="IPR013083">
    <property type="entry name" value="Znf_RING/FYVE/PHD"/>
</dbReference>
<dbReference type="InterPro" id="IPR002853">
    <property type="entry name" value="TFIIE_asu"/>
</dbReference>
<evidence type="ECO:0000256" key="2">
    <source>
        <dbReference type="ARBA" id="ARBA00023015"/>
    </source>
</evidence>
<dbReference type="GO" id="GO:0006367">
    <property type="term" value="P:transcription initiation at RNA polymerase II promoter"/>
    <property type="evidence" value="ECO:0007669"/>
    <property type="project" value="InterPro"/>
</dbReference>
<comment type="similarity">
    <text evidence="1">Belongs to the TFIIE alpha subunit family.</text>
</comment>
<proteinExistence type="inferred from homology"/>
<feature type="domain" description="HTH TFE/IIEalpha-type" evidence="5">
    <location>
        <begin position="12"/>
        <end position="102"/>
    </location>
</feature>
<dbReference type="SUPFAM" id="SSF57783">
    <property type="entry name" value="Zinc beta-ribbon"/>
    <property type="match status" value="1"/>
</dbReference>
<feature type="compositionally biased region" description="Acidic residues" evidence="4">
    <location>
        <begin position="471"/>
        <end position="486"/>
    </location>
</feature>
<feature type="region of interest" description="Disordered" evidence="4">
    <location>
        <begin position="392"/>
        <end position="486"/>
    </location>
</feature>
<dbReference type="Proteomes" id="UP000262825">
    <property type="component" value="Unassembled WGS sequence"/>
</dbReference>
<reference evidence="7" key="1">
    <citation type="submission" date="2018-06" db="EMBL/GenBank/DDBJ databases">
        <authorList>
            <person name="Guldener U."/>
        </authorList>
    </citation>
    <scope>NUCLEOTIDE SEQUENCE [LARGE SCALE GENOMIC DNA]</scope>
    <source>
        <strain evidence="7">UTAD17</strain>
    </source>
</reference>
<gene>
    <name evidence="6" type="ORF">SCODWIG_03768</name>
</gene>
<feature type="compositionally biased region" description="Acidic residues" evidence="4">
    <location>
        <begin position="398"/>
        <end position="430"/>
    </location>
</feature>
<dbReference type="PROSITE" id="PS51344">
    <property type="entry name" value="HTH_TFE_IIE"/>
    <property type="match status" value="1"/>
</dbReference>
<organism evidence="6 7">
    <name type="scientific">Saccharomycodes ludwigii</name>
    <dbReference type="NCBI Taxonomy" id="36035"/>
    <lineage>
        <taxon>Eukaryota</taxon>
        <taxon>Fungi</taxon>
        <taxon>Dikarya</taxon>
        <taxon>Ascomycota</taxon>
        <taxon>Saccharomycotina</taxon>
        <taxon>Saccharomycetes</taxon>
        <taxon>Saccharomycodales</taxon>
        <taxon>Saccharomycodaceae</taxon>
        <taxon>Saccharomycodes</taxon>
    </lineage>
</organism>
<protein>
    <submittedName>
        <fullName evidence="6">Related to Transcription initiation factor IIE subunit alpha</fullName>
    </submittedName>
</protein>
<dbReference type="AlphaFoldDB" id="A0A376BBK8"/>
<evidence type="ECO:0000256" key="4">
    <source>
        <dbReference type="SAM" id="MobiDB-lite"/>
    </source>
</evidence>
<evidence type="ECO:0000259" key="5">
    <source>
        <dbReference type="PROSITE" id="PS51344"/>
    </source>
</evidence>
<dbReference type="PANTHER" id="PTHR13097">
    <property type="entry name" value="TRANSCRIPTION INITIATION FACTOR IIE, ALPHA SUBUNIT"/>
    <property type="match status" value="1"/>
</dbReference>
<dbReference type="Gene3D" id="3.30.40.10">
    <property type="entry name" value="Zinc/RING finger domain, C3HC4 (zinc finger)"/>
    <property type="match status" value="1"/>
</dbReference>
<feature type="region of interest" description="Disordered" evidence="4">
    <location>
        <begin position="351"/>
        <end position="377"/>
    </location>
</feature>
<keyword evidence="3" id="KW-0804">Transcription</keyword>
<dbReference type="GO" id="GO:0003743">
    <property type="term" value="F:translation initiation factor activity"/>
    <property type="evidence" value="ECO:0007669"/>
    <property type="project" value="UniProtKB-KW"/>
</dbReference>
<keyword evidence="6" id="KW-0648">Protein biosynthesis</keyword>
<dbReference type="InterPro" id="IPR024550">
    <property type="entry name" value="TFIIEa/SarR/Rpc3_HTH_dom"/>
</dbReference>
<dbReference type="PANTHER" id="PTHR13097:SF7">
    <property type="entry name" value="GENERAL TRANSCRIPTION FACTOR IIE SUBUNIT 1"/>
    <property type="match status" value="1"/>
</dbReference>
<dbReference type="InterPro" id="IPR039997">
    <property type="entry name" value="TFE"/>
</dbReference>